<dbReference type="RefSeq" id="XP_007869960.1">
    <property type="nucleotide sequence ID" value="XM_007871769.1"/>
</dbReference>
<feature type="compositionally biased region" description="Acidic residues" evidence="1">
    <location>
        <begin position="366"/>
        <end position="381"/>
    </location>
</feature>
<feature type="region of interest" description="Disordered" evidence="1">
    <location>
        <begin position="295"/>
        <end position="381"/>
    </location>
</feature>
<feature type="region of interest" description="Disordered" evidence="1">
    <location>
        <begin position="1"/>
        <end position="137"/>
    </location>
</feature>
<evidence type="ECO:0000313" key="2">
    <source>
        <dbReference type="EMBL" id="EPQ51492.1"/>
    </source>
</evidence>
<feature type="compositionally biased region" description="Basic and acidic residues" evidence="1">
    <location>
        <begin position="328"/>
        <end position="337"/>
    </location>
</feature>
<keyword evidence="3" id="KW-1185">Reference proteome</keyword>
<sequence length="1476" mass="163271">MPPKDGTSLYTEAKRAPKEGKGKGEAEDEEEYGEDDIEEDVHEPFHLQNGEYPLGCLDDSEIPRLVEDGTADDEGEEEDGSLEQREPVDEEDDDSYGSARAVSSETASEHSGHVIFEGEVKENDNPVALGGLSPTDWEYVAPRYSSSGRRITPTARYMVSVERKGKAKNIQAAIVEEGEDDDDQEWEKAPKKGKSKGKGKASSAPSADHPGIARSTRSRKGDRAQRTEEKGRGKSRWESLLISLRNASVWRSPQCIHWGKLEKILEETQIEGLWMASMLWYCGYMLKVPLSSSTESLVNPEDTMDSENSGPQALRGRYGSNNTEDDANDKGGNEHLGDQGVLREQGGCGERRLQTRLADPYTDMVTESESEDSEGPAEEDEVGGAVIVTFVIALLSFAHDSRGKAGLSQARMWIQRRKNHGGTTTRPQGHLFIVVEVEDFPSKLGHSKNRDFAPPRMRATPRTYYQGVSPCLQYTGHSWNIQKPIQWPSYTWTPSPERRRPPRPRTHGLEYRLTTRISQFDKGLFDSYLAYPAPPPSRSRSRASVGTCPWQDQLRDRVGGGKPALPPPPHWVSLHELKLSAPSFAAAVYRSWFEKGALDFWARAFLVPHPSRLYPQPLSNEVWLFATRVEIWHARVTALKADATQACRGMRVLWMLSDAGVRFGRRVVPFQFSMDWPMDWHWKGAMRMLYASLGDLERCLGVRVYRGENGPLHDVQAPPPCRRGDRKTRGVVQALAVIRSSRDLEAMKARAVSRGSREALSSPGPSVGGGLYLNGHKDLYNEGAMQKSIAIVAGRRRHVYSCEILSFSTMHFLKLLKLHRRTKSDTDLLGLEFVSGSDKNKVDKKRKRWSLRASATTTVSSISSSAPSHTDDLERRLERRDAEDGFLMNDTSAERHPFSNSVFPQDDPAEVARLEQQIAHYDWLLNLLSLLSTHGDPSSSITERVVSLIQTTADSPSDPFFALRAELISPHVPAPSADYSRAMAITLAARRKEKEARKMYMWWRRKAEEVLGSQRELVTPSNSQLGIEVPGCVTPTVSTVSISRIEREWGFVWGEDLDDGAARIPSVSSRELVLVGSTSRELVLASGNSQDCVLRPRSSRELVLARRPSNEGIFTSNSRELVLASSTSRELALIPSISRELVISRRSSRQLLPASSSSNILALSSIPSVNRVVAPPSSTSARTFPTIPSSRLFSPVKLAEALYRLSLITSPSPSTATIRLLCAPQASRSISGVDSQESVRAEADRNSPVDVQGITDKEEVDPQPVAQPSSIRAVNFTPSDAAQVSLPYPPTSPLPAPATPKPKSKLANVLRKSPISRPAFLSGAPRFPPTSPKPKPKTSSPPRSKADKTSRAPTDGSPRGKAGTPPAKLSSLRFKALNLRAISRFIAKPKAQVEVDDASFSFEAIDMPEVEADAIPVDQVEGKEERRKSWGRSWAGPRLAEDDAANGKVGTVDGKMNLEQRQTRRSSRLPTLRRRD</sequence>
<dbReference type="GeneID" id="19300921"/>
<feature type="region of interest" description="Disordered" evidence="1">
    <location>
        <begin position="175"/>
        <end position="236"/>
    </location>
</feature>
<protein>
    <submittedName>
        <fullName evidence="2">Uncharacterized protein</fullName>
    </submittedName>
</protein>
<feature type="compositionally biased region" description="Pro residues" evidence="1">
    <location>
        <begin position="1287"/>
        <end position="1300"/>
    </location>
</feature>
<feature type="compositionally biased region" description="Acidic residues" evidence="1">
    <location>
        <begin position="69"/>
        <end position="81"/>
    </location>
</feature>
<dbReference type="EMBL" id="KB469310">
    <property type="protein sequence ID" value="EPQ51492.1"/>
    <property type="molecule type" value="Genomic_DNA"/>
</dbReference>
<dbReference type="OrthoDB" id="10476949at2759"/>
<feature type="compositionally biased region" description="Acidic residues" evidence="1">
    <location>
        <begin position="26"/>
        <end position="41"/>
    </location>
</feature>
<feature type="compositionally biased region" description="Basic and acidic residues" evidence="1">
    <location>
        <begin position="219"/>
        <end position="236"/>
    </location>
</feature>
<organism evidence="2 3">
    <name type="scientific">Gloeophyllum trabeum (strain ATCC 11539 / FP-39264 / Madison 617)</name>
    <name type="common">Brown rot fungus</name>
    <dbReference type="NCBI Taxonomy" id="670483"/>
    <lineage>
        <taxon>Eukaryota</taxon>
        <taxon>Fungi</taxon>
        <taxon>Dikarya</taxon>
        <taxon>Basidiomycota</taxon>
        <taxon>Agaricomycotina</taxon>
        <taxon>Agaricomycetes</taxon>
        <taxon>Gloeophyllales</taxon>
        <taxon>Gloeophyllaceae</taxon>
        <taxon>Gloeophyllum</taxon>
    </lineage>
</organism>
<accession>S7PW06</accession>
<dbReference type="HOGENOM" id="CLU_249912_0_0_1"/>
<proteinExistence type="predicted"/>
<dbReference type="KEGG" id="gtr:GLOTRDRAFT_123110"/>
<name>S7PW06_GLOTA</name>
<feature type="compositionally biased region" description="Basic and acidic residues" evidence="1">
    <location>
        <begin position="12"/>
        <end position="25"/>
    </location>
</feature>
<feature type="compositionally biased region" description="Basic and acidic residues" evidence="1">
    <location>
        <begin position="107"/>
        <end position="124"/>
    </location>
</feature>
<gene>
    <name evidence="2" type="ORF">GLOTRDRAFT_123110</name>
</gene>
<evidence type="ECO:0000313" key="3">
    <source>
        <dbReference type="Proteomes" id="UP000030669"/>
    </source>
</evidence>
<feature type="region of interest" description="Disordered" evidence="1">
    <location>
        <begin position="1413"/>
        <end position="1476"/>
    </location>
</feature>
<evidence type="ECO:0000256" key="1">
    <source>
        <dbReference type="SAM" id="MobiDB-lite"/>
    </source>
</evidence>
<feature type="compositionally biased region" description="Basic and acidic residues" evidence="1">
    <location>
        <begin position="1237"/>
        <end position="1247"/>
    </location>
</feature>
<reference evidence="2 3" key="1">
    <citation type="journal article" date="2012" name="Science">
        <title>The Paleozoic origin of enzymatic lignin decomposition reconstructed from 31 fungal genomes.</title>
        <authorList>
            <person name="Floudas D."/>
            <person name="Binder M."/>
            <person name="Riley R."/>
            <person name="Barry K."/>
            <person name="Blanchette R.A."/>
            <person name="Henrissat B."/>
            <person name="Martinez A.T."/>
            <person name="Otillar R."/>
            <person name="Spatafora J.W."/>
            <person name="Yadav J.S."/>
            <person name="Aerts A."/>
            <person name="Benoit I."/>
            <person name="Boyd A."/>
            <person name="Carlson A."/>
            <person name="Copeland A."/>
            <person name="Coutinho P.M."/>
            <person name="de Vries R.P."/>
            <person name="Ferreira P."/>
            <person name="Findley K."/>
            <person name="Foster B."/>
            <person name="Gaskell J."/>
            <person name="Glotzer D."/>
            <person name="Gorecki P."/>
            <person name="Heitman J."/>
            <person name="Hesse C."/>
            <person name="Hori C."/>
            <person name="Igarashi K."/>
            <person name="Jurgens J.A."/>
            <person name="Kallen N."/>
            <person name="Kersten P."/>
            <person name="Kohler A."/>
            <person name="Kuees U."/>
            <person name="Kumar T.K.A."/>
            <person name="Kuo A."/>
            <person name="LaButti K."/>
            <person name="Larrondo L.F."/>
            <person name="Lindquist E."/>
            <person name="Ling A."/>
            <person name="Lombard V."/>
            <person name="Lucas S."/>
            <person name="Lundell T."/>
            <person name="Martin R."/>
            <person name="McLaughlin D.J."/>
            <person name="Morgenstern I."/>
            <person name="Morin E."/>
            <person name="Murat C."/>
            <person name="Nagy L.G."/>
            <person name="Nolan M."/>
            <person name="Ohm R.A."/>
            <person name="Patyshakuliyeva A."/>
            <person name="Rokas A."/>
            <person name="Ruiz-Duenas F.J."/>
            <person name="Sabat G."/>
            <person name="Salamov A."/>
            <person name="Samejima M."/>
            <person name="Schmutz J."/>
            <person name="Slot J.C."/>
            <person name="St John F."/>
            <person name="Stenlid J."/>
            <person name="Sun H."/>
            <person name="Sun S."/>
            <person name="Syed K."/>
            <person name="Tsang A."/>
            <person name="Wiebenga A."/>
            <person name="Young D."/>
            <person name="Pisabarro A."/>
            <person name="Eastwood D.C."/>
            <person name="Martin F."/>
            <person name="Cullen D."/>
            <person name="Grigoriev I.V."/>
            <person name="Hibbett D.S."/>
        </authorList>
    </citation>
    <scope>NUCLEOTIDE SEQUENCE [LARGE SCALE GENOMIC DNA]</scope>
    <source>
        <strain evidence="2 3">ATCC 11539</strain>
    </source>
</reference>
<feature type="region of interest" description="Disordered" evidence="1">
    <location>
        <begin position="1231"/>
        <end position="1370"/>
    </location>
</feature>
<feature type="compositionally biased region" description="Polar residues" evidence="1">
    <location>
        <begin position="1266"/>
        <end position="1282"/>
    </location>
</feature>
<feature type="compositionally biased region" description="Acidic residues" evidence="1">
    <location>
        <begin position="176"/>
        <end position="185"/>
    </location>
</feature>
<feature type="compositionally biased region" description="Basic residues" evidence="1">
    <location>
        <begin position="1463"/>
        <end position="1476"/>
    </location>
</feature>
<dbReference type="Proteomes" id="UP000030669">
    <property type="component" value="Unassembled WGS sequence"/>
</dbReference>